<reference evidence="1" key="1">
    <citation type="submission" date="2022-04" db="EMBL/GenBank/DDBJ databases">
        <authorList>
            <person name="Friedrich I."/>
            <person name="Schneider D."/>
            <person name="Poehlein A."/>
            <person name="Hertel R."/>
            <person name="Daniel R."/>
        </authorList>
    </citation>
    <scope>NUCLEOTIDE SEQUENCE</scope>
</reference>
<dbReference type="EMBL" id="ON529851">
    <property type="protein sequence ID" value="UTC28638.1"/>
    <property type="molecule type" value="Genomic_DNA"/>
</dbReference>
<dbReference type="Proteomes" id="UP001056634">
    <property type="component" value="Segment"/>
</dbReference>
<protein>
    <submittedName>
        <fullName evidence="1">Uncharacterized protein</fullName>
    </submittedName>
</protein>
<organism evidence="1 2">
    <name type="scientific">Brevundimonas phage vB_BpoS-Marchewka</name>
    <dbReference type="NCBI Taxonomy" id="2948604"/>
    <lineage>
        <taxon>Viruses</taxon>
        <taxon>Duplodnaviria</taxon>
        <taxon>Heunggongvirae</taxon>
        <taxon>Uroviricota</taxon>
        <taxon>Caudoviricetes</taxon>
        <taxon>Jeanschmidtviridae</taxon>
        <taxon>Marchewkavirus</taxon>
        <taxon>Marchewkavirus marchewka</taxon>
    </lineage>
</organism>
<proteinExistence type="predicted"/>
<sequence>MAESPAFYTVVGYADMDDGVETFTELVWSLASDAYTVAVAQALPRDNQRLFLKQATEIATFMGVCVDVYSGGAVPAQPKALALQMDPDDADLEDLEVFLRTYPGATEDAAPVEKFHWYDAEEEAESAPFDTYAEALRDRTNDITY</sequence>
<evidence type="ECO:0000313" key="1">
    <source>
        <dbReference type="EMBL" id="UTC28638.1"/>
    </source>
</evidence>
<name>A0A9E7SQT3_9CAUD</name>
<keyword evidence="2" id="KW-1185">Reference proteome</keyword>
<evidence type="ECO:0000313" key="2">
    <source>
        <dbReference type="Proteomes" id="UP001056634"/>
    </source>
</evidence>
<accession>A0A9E7SQT3</accession>
<gene>
    <name evidence="1" type="ORF">MARCHEWKA_01250</name>
</gene>